<keyword evidence="4 7" id="KW-1133">Transmembrane helix</keyword>
<feature type="transmembrane region" description="Helical" evidence="7">
    <location>
        <begin position="735"/>
        <end position="759"/>
    </location>
</feature>
<feature type="transmembrane region" description="Helical" evidence="7">
    <location>
        <begin position="779"/>
        <end position="800"/>
    </location>
</feature>
<evidence type="ECO:0000259" key="8">
    <source>
        <dbReference type="Pfam" id="PF02687"/>
    </source>
</evidence>
<keyword evidence="11" id="KW-1185">Reference proteome</keyword>
<dbReference type="GO" id="GO:0005886">
    <property type="term" value="C:plasma membrane"/>
    <property type="evidence" value="ECO:0007669"/>
    <property type="project" value="UniProtKB-SubCell"/>
</dbReference>
<feature type="transmembrane region" description="Helical" evidence="7">
    <location>
        <begin position="419"/>
        <end position="443"/>
    </location>
</feature>
<dbReference type="EMBL" id="FOSR01000010">
    <property type="protein sequence ID" value="SFK96871.1"/>
    <property type="molecule type" value="Genomic_DNA"/>
</dbReference>
<accession>A0A1I4DYA1</accession>
<feature type="domain" description="ABC3 transporter permease C-terminal" evidence="8">
    <location>
        <begin position="691"/>
        <end position="808"/>
    </location>
</feature>
<dbReference type="Proteomes" id="UP000198725">
    <property type="component" value="Unassembled WGS sequence"/>
</dbReference>
<dbReference type="GO" id="GO:0022857">
    <property type="term" value="F:transmembrane transporter activity"/>
    <property type="evidence" value="ECO:0007669"/>
    <property type="project" value="TreeGrafter"/>
</dbReference>
<evidence type="ECO:0000256" key="6">
    <source>
        <dbReference type="ARBA" id="ARBA00038076"/>
    </source>
</evidence>
<proteinExistence type="inferred from homology"/>
<dbReference type="InterPro" id="IPR017800">
    <property type="entry name" value="ADOP"/>
</dbReference>
<comment type="similarity">
    <text evidence="6">Belongs to the ABC-4 integral membrane protein family.</text>
</comment>
<reference evidence="11" key="1">
    <citation type="submission" date="2016-10" db="EMBL/GenBank/DDBJ databases">
        <authorList>
            <person name="Varghese N."/>
            <person name="Submissions S."/>
        </authorList>
    </citation>
    <scope>NUCLEOTIDE SEQUENCE [LARGE SCALE GENOMIC DNA]</scope>
    <source>
        <strain evidence="11">MO64</strain>
    </source>
</reference>
<evidence type="ECO:0000256" key="3">
    <source>
        <dbReference type="ARBA" id="ARBA00022692"/>
    </source>
</evidence>
<evidence type="ECO:0000256" key="2">
    <source>
        <dbReference type="ARBA" id="ARBA00022475"/>
    </source>
</evidence>
<dbReference type="PANTHER" id="PTHR30572">
    <property type="entry name" value="MEMBRANE COMPONENT OF TRANSPORTER-RELATED"/>
    <property type="match status" value="1"/>
</dbReference>
<name>A0A1I4DYA1_9GAMM</name>
<dbReference type="InterPro" id="IPR025857">
    <property type="entry name" value="MacB_PCD"/>
</dbReference>
<gene>
    <name evidence="10" type="ORF">SAMN05192579_11019</name>
</gene>
<dbReference type="AlphaFoldDB" id="A0A1I4DYA1"/>
<feature type="transmembrane region" description="Helical" evidence="7">
    <location>
        <begin position="328"/>
        <end position="349"/>
    </location>
</feature>
<protein>
    <submittedName>
        <fullName evidence="10">Putative ABC transport system permease protein</fullName>
    </submittedName>
</protein>
<feature type="transmembrane region" description="Helical" evidence="7">
    <location>
        <begin position="272"/>
        <end position="292"/>
    </location>
</feature>
<dbReference type="Pfam" id="PF12704">
    <property type="entry name" value="MacB_PCD"/>
    <property type="match status" value="2"/>
</dbReference>
<evidence type="ECO:0000313" key="10">
    <source>
        <dbReference type="EMBL" id="SFK96871.1"/>
    </source>
</evidence>
<feature type="domain" description="ABC3 transporter permease C-terminal" evidence="8">
    <location>
        <begin position="280"/>
        <end position="395"/>
    </location>
</feature>
<evidence type="ECO:0000256" key="4">
    <source>
        <dbReference type="ARBA" id="ARBA00022989"/>
    </source>
</evidence>
<dbReference type="PANTHER" id="PTHR30572:SF4">
    <property type="entry name" value="ABC TRANSPORTER PERMEASE YTRF"/>
    <property type="match status" value="1"/>
</dbReference>
<dbReference type="RefSeq" id="WP_092704113.1">
    <property type="nucleotide sequence ID" value="NZ_FOSR01000010.1"/>
</dbReference>
<organism evidence="10 11">
    <name type="scientific">Rhodanobacter glycinis</name>
    <dbReference type="NCBI Taxonomy" id="582702"/>
    <lineage>
        <taxon>Bacteria</taxon>
        <taxon>Pseudomonadati</taxon>
        <taxon>Pseudomonadota</taxon>
        <taxon>Gammaproteobacteria</taxon>
        <taxon>Lysobacterales</taxon>
        <taxon>Rhodanobacteraceae</taxon>
        <taxon>Rhodanobacter</taxon>
    </lineage>
</organism>
<keyword evidence="2" id="KW-1003">Cell membrane</keyword>
<evidence type="ECO:0000256" key="7">
    <source>
        <dbReference type="SAM" id="Phobius"/>
    </source>
</evidence>
<feature type="domain" description="MacB-like periplasmic core" evidence="9">
    <location>
        <begin position="425"/>
        <end position="625"/>
    </location>
</feature>
<dbReference type="Pfam" id="PF02687">
    <property type="entry name" value="FtsX"/>
    <property type="match status" value="2"/>
</dbReference>
<dbReference type="NCBIfam" id="TIGR03434">
    <property type="entry name" value="ADOP"/>
    <property type="match status" value="1"/>
</dbReference>
<evidence type="ECO:0000259" key="9">
    <source>
        <dbReference type="Pfam" id="PF12704"/>
    </source>
</evidence>
<dbReference type="InterPro" id="IPR050250">
    <property type="entry name" value="Macrolide_Exporter_MacB"/>
</dbReference>
<evidence type="ECO:0000256" key="5">
    <source>
        <dbReference type="ARBA" id="ARBA00023136"/>
    </source>
</evidence>
<keyword evidence="3 7" id="KW-0812">Transmembrane</keyword>
<evidence type="ECO:0000313" key="11">
    <source>
        <dbReference type="Proteomes" id="UP000198725"/>
    </source>
</evidence>
<feature type="transmembrane region" description="Helical" evidence="7">
    <location>
        <begin position="21"/>
        <end position="43"/>
    </location>
</feature>
<feature type="transmembrane region" description="Helical" evidence="7">
    <location>
        <begin position="688"/>
        <end position="714"/>
    </location>
</feature>
<feature type="transmembrane region" description="Helical" evidence="7">
    <location>
        <begin position="369"/>
        <end position="390"/>
    </location>
</feature>
<keyword evidence="5 7" id="KW-0472">Membrane</keyword>
<feature type="domain" description="MacB-like periplasmic core" evidence="9">
    <location>
        <begin position="24"/>
        <end position="235"/>
    </location>
</feature>
<sequence length="816" mass="85789">MTIWLTEIWRAWRASLRRPGFLLLASGVLALGIGASVAVFALIQNTLWRPLPLPQASRVAVIGQLGDSGKLSAGGISLHEYQYLGKLDGVAALGLVHFGLKANIAGDGVPTQAPAIHMDRGSLSALGLRPVLGRNFSAAEDAPNGPKVAIIGYGLWQRAYGGDVHVIGRSVRIEGVPHTIVGVLPKAFNTVLGPGDVVLPMALPVHSRNYGHSGTIAIARLAPGVSIASVSAQADAHERTMYRDMGMGGNWKKPRFGAESLAAAFQQDARPVLLLFLACAVLVLLVALVNLVNLMLLRALARNHDAAVRSALGAPWLRLMLPALGEGLLVGVGGALLGMVLATVGLALLQGFIPSVWLWGGQLHVGMMAWLLAFVVGLLSALLAAVSALWRSRSIHAVSELREGGRSGMGVRSGRFSRALVVVQVAMATLVLCAAGVFAHALYAASQQPLGYADSNVLTFELTPVQTDYPDPASVLSLSRRLVRRLRVIPGVATSAVTTALPTSDGMYGSYNNGMYLPDGSHFVAQLDGIGPDFFTLFDMPVHAGRNFTRDDVRGGTPVAIVSQGLADKYYGGQALGRTVRVGMDNHPDVLARIVGVVGDTWQRGPLHPKQPVVYLPLAQMPESVLAILREFEALRFVVRGHGNPSDWRADVRKAVAEVAPNQPIAELRTMRSIVESTTADVRLNLRLIGIFAALALMLAAAGLYAVMAVAVAAREREFGVRLALGAAPARLLRLVLRGGLLQVALGLAIGVAATLGVSHALSAVLMGLLGRANAFDPAVALGVGVVLVLAGLLACLIPATRAGRVQPMDALRGEG</sequence>
<evidence type="ECO:0000256" key="1">
    <source>
        <dbReference type="ARBA" id="ARBA00004651"/>
    </source>
</evidence>
<comment type="subcellular location">
    <subcellularLocation>
        <location evidence="1">Cell membrane</location>
        <topology evidence="1">Multi-pass membrane protein</topology>
    </subcellularLocation>
</comment>
<dbReference type="InterPro" id="IPR003838">
    <property type="entry name" value="ABC3_permease_C"/>
</dbReference>